<reference evidence="2 3" key="1">
    <citation type="submission" date="2020-07" db="EMBL/GenBank/DDBJ databases">
        <title>Sequencing the genomes of 1000 actinobacteria strains.</title>
        <authorList>
            <person name="Klenk H.-P."/>
        </authorList>
    </citation>
    <scope>NUCLEOTIDE SEQUENCE [LARGE SCALE GENOMIC DNA]</scope>
    <source>
        <strain evidence="2 3">DSM 100723</strain>
    </source>
</reference>
<dbReference type="Proteomes" id="UP000523079">
    <property type="component" value="Unassembled WGS sequence"/>
</dbReference>
<dbReference type="GO" id="GO:0016740">
    <property type="term" value="F:transferase activity"/>
    <property type="evidence" value="ECO:0007669"/>
    <property type="project" value="UniProtKB-KW"/>
</dbReference>
<evidence type="ECO:0000259" key="1">
    <source>
        <dbReference type="Pfam" id="PF00535"/>
    </source>
</evidence>
<dbReference type="AlphaFoldDB" id="A0A7W3P7N4"/>
<keyword evidence="2" id="KW-0808">Transferase</keyword>
<feature type="domain" description="Glycosyltransferase 2-like" evidence="1">
    <location>
        <begin position="27"/>
        <end position="187"/>
    </location>
</feature>
<accession>A0A7W3P7N4</accession>
<organism evidence="2 3">
    <name type="scientific">Microlunatus kandeliicorticis</name>
    <dbReference type="NCBI Taxonomy" id="1759536"/>
    <lineage>
        <taxon>Bacteria</taxon>
        <taxon>Bacillati</taxon>
        <taxon>Actinomycetota</taxon>
        <taxon>Actinomycetes</taxon>
        <taxon>Propionibacteriales</taxon>
        <taxon>Propionibacteriaceae</taxon>
        <taxon>Microlunatus</taxon>
    </lineage>
</organism>
<evidence type="ECO:0000313" key="3">
    <source>
        <dbReference type="Proteomes" id="UP000523079"/>
    </source>
</evidence>
<dbReference type="InterPro" id="IPR001173">
    <property type="entry name" value="Glyco_trans_2-like"/>
</dbReference>
<keyword evidence="3" id="KW-1185">Reference proteome</keyword>
<dbReference type="Pfam" id="PF00535">
    <property type="entry name" value="Glycos_transf_2"/>
    <property type="match status" value="1"/>
</dbReference>
<dbReference type="PANTHER" id="PTHR43685">
    <property type="entry name" value="GLYCOSYLTRANSFERASE"/>
    <property type="match status" value="1"/>
</dbReference>
<dbReference type="InterPro" id="IPR029044">
    <property type="entry name" value="Nucleotide-diphossugar_trans"/>
</dbReference>
<protein>
    <submittedName>
        <fullName evidence="2">Glycosyltransferase involved in cell wall biosynthesis</fullName>
    </submittedName>
</protein>
<gene>
    <name evidence="2" type="ORF">FHX74_003778</name>
</gene>
<dbReference type="Gene3D" id="3.90.550.10">
    <property type="entry name" value="Spore Coat Polysaccharide Biosynthesis Protein SpsA, Chain A"/>
    <property type="match status" value="1"/>
</dbReference>
<dbReference type="RefSeq" id="WP_182561709.1">
    <property type="nucleotide sequence ID" value="NZ_JACGWT010000006.1"/>
</dbReference>
<dbReference type="PANTHER" id="PTHR43685:SF12">
    <property type="entry name" value="GLYCOSYL TRANSFERASE FAMILY 2"/>
    <property type="match status" value="1"/>
</dbReference>
<proteinExistence type="predicted"/>
<sequence length="308" mass="33236">MPVQQVPTPCGVGDDNSPATVEWPAASVVIPARDAATTLGEALAALATQDYPGWWEVLVVAGGSTDATAALARTYADRLPRLTVLEDALPAGAAAAQNRGIAASRGDVLVFLDADDVVEPGYLLAMGRALATRDFVAGRLDLGRLNAPEAVRRQRPLQSSGLDVFCGWRPAVVGAAMGARRTVVEQLGGFDEELTTQQDLDLSWRLMDAGHDPLFVRDAVVQYRYRATPASVFRQQRSYGEGEVRLFRKHHAEGMPRRTVLQVGASYVRLARAALGLRTPAGRMRCATMAGLLWGRLRGSITQRTLYL</sequence>
<dbReference type="InterPro" id="IPR050834">
    <property type="entry name" value="Glycosyltransf_2"/>
</dbReference>
<name>A0A7W3P7N4_9ACTN</name>
<dbReference type="SUPFAM" id="SSF53448">
    <property type="entry name" value="Nucleotide-diphospho-sugar transferases"/>
    <property type="match status" value="1"/>
</dbReference>
<comment type="caution">
    <text evidence="2">The sequence shown here is derived from an EMBL/GenBank/DDBJ whole genome shotgun (WGS) entry which is preliminary data.</text>
</comment>
<evidence type="ECO:0000313" key="2">
    <source>
        <dbReference type="EMBL" id="MBA8796137.1"/>
    </source>
</evidence>
<dbReference type="EMBL" id="JACGWT010000006">
    <property type="protein sequence ID" value="MBA8796137.1"/>
    <property type="molecule type" value="Genomic_DNA"/>
</dbReference>